<dbReference type="Proteomes" id="UP001642409">
    <property type="component" value="Unassembled WGS sequence"/>
</dbReference>
<reference evidence="3 4" key="2">
    <citation type="submission" date="2024-07" db="EMBL/GenBank/DDBJ databases">
        <authorList>
            <person name="Akdeniz Z."/>
        </authorList>
    </citation>
    <scope>NUCLEOTIDE SEQUENCE [LARGE SCALE GENOMIC DNA]</scope>
</reference>
<name>A0AA86TY46_9EUKA</name>
<sequence>MKYSHELIACLAVLAMYTFVILFKYLLTCTHTTQSYSTITHIQPALRNNCIFDLNYNLEFEYAMNCKCEPLLPTRQIYNQTSWSCTYPMQNTEFINVAHTTISNLAGVELHLTNI</sequence>
<dbReference type="EMBL" id="CATOUU010000333">
    <property type="protein sequence ID" value="CAI9925018.1"/>
    <property type="molecule type" value="Genomic_DNA"/>
</dbReference>
<comment type="caution">
    <text evidence="2">The sequence shown here is derived from an EMBL/GenBank/DDBJ whole genome shotgun (WGS) entry which is preliminary data.</text>
</comment>
<dbReference type="EMBL" id="CAXDID020000860">
    <property type="protein sequence ID" value="CAL6115164.1"/>
    <property type="molecule type" value="Genomic_DNA"/>
</dbReference>
<evidence type="ECO:0000313" key="4">
    <source>
        <dbReference type="Proteomes" id="UP001642409"/>
    </source>
</evidence>
<keyword evidence="1" id="KW-1133">Transmembrane helix</keyword>
<keyword evidence="1" id="KW-0472">Membrane</keyword>
<evidence type="ECO:0000313" key="3">
    <source>
        <dbReference type="EMBL" id="CAL6115164.1"/>
    </source>
</evidence>
<organism evidence="2">
    <name type="scientific">Hexamita inflata</name>
    <dbReference type="NCBI Taxonomy" id="28002"/>
    <lineage>
        <taxon>Eukaryota</taxon>
        <taxon>Metamonada</taxon>
        <taxon>Diplomonadida</taxon>
        <taxon>Hexamitidae</taxon>
        <taxon>Hexamitinae</taxon>
        <taxon>Hexamita</taxon>
    </lineage>
</organism>
<protein>
    <submittedName>
        <fullName evidence="3">Hypothetical_protein</fullName>
    </submittedName>
</protein>
<dbReference type="AlphaFoldDB" id="A0AA86TY46"/>
<evidence type="ECO:0000256" key="1">
    <source>
        <dbReference type="SAM" id="Phobius"/>
    </source>
</evidence>
<evidence type="ECO:0000313" key="2">
    <source>
        <dbReference type="EMBL" id="CAI9925018.1"/>
    </source>
</evidence>
<proteinExistence type="predicted"/>
<gene>
    <name evidence="2" type="ORF">HINF_LOCUS12663</name>
    <name evidence="3" type="ORF">HINF_LOCUS78503</name>
</gene>
<keyword evidence="1" id="KW-0812">Transmembrane</keyword>
<reference evidence="2" key="1">
    <citation type="submission" date="2023-06" db="EMBL/GenBank/DDBJ databases">
        <authorList>
            <person name="Kurt Z."/>
        </authorList>
    </citation>
    <scope>NUCLEOTIDE SEQUENCE</scope>
</reference>
<keyword evidence="4" id="KW-1185">Reference proteome</keyword>
<feature type="transmembrane region" description="Helical" evidence="1">
    <location>
        <begin position="7"/>
        <end position="27"/>
    </location>
</feature>
<accession>A0AA86TY46</accession>